<dbReference type="Proteomes" id="UP000597338">
    <property type="component" value="Unassembled WGS sequence"/>
</dbReference>
<evidence type="ECO:0000313" key="1">
    <source>
        <dbReference type="EMBL" id="GGC48117.1"/>
    </source>
</evidence>
<evidence type="ECO:0000313" key="2">
    <source>
        <dbReference type="Proteomes" id="UP000597338"/>
    </source>
</evidence>
<proteinExistence type="predicted"/>
<keyword evidence="2" id="KW-1185">Reference proteome</keyword>
<sequence length="112" mass="12848">MRSKHRCYIQEIKSNAELVLERLKKQNQAKEDSKIKDFDFKSMFDELDKSLNDPKPFSTVPHGQTLHSRISADFWTLKSKFVICTGETIYKKSQTASANPTVAIAINKTLIK</sequence>
<name>A0ABQ1MVX7_9SPHI</name>
<dbReference type="EMBL" id="BMIK01000029">
    <property type="protein sequence ID" value="GGC48117.1"/>
    <property type="molecule type" value="Genomic_DNA"/>
</dbReference>
<comment type="caution">
    <text evidence="1">The sequence shown here is derived from an EMBL/GenBank/DDBJ whole genome shotgun (WGS) entry which is preliminary data.</text>
</comment>
<gene>
    <name evidence="1" type="ORF">GCM10011386_45370</name>
</gene>
<reference evidence="2" key="1">
    <citation type="journal article" date="2019" name="Int. J. Syst. Evol. Microbiol.">
        <title>The Global Catalogue of Microorganisms (GCM) 10K type strain sequencing project: providing services to taxonomists for standard genome sequencing and annotation.</title>
        <authorList>
            <consortium name="The Broad Institute Genomics Platform"/>
            <consortium name="The Broad Institute Genome Sequencing Center for Infectious Disease"/>
            <person name="Wu L."/>
            <person name="Ma J."/>
        </authorList>
    </citation>
    <scope>NUCLEOTIDE SEQUENCE [LARGE SCALE GENOMIC DNA]</scope>
    <source>
        <strain evidence="2">CGMCC 1.15342</strain>
    </source>
</reference>
<accession>A0ABQ1MVX7</accession>
<organism evidence="1 2">
    <name type="scientific">Parapedobacter defluvii</name>
    <dbReference type="NCBI Taxonomy" id="2045106"/>
    <lineage>
        <taxon>Bacteria</taxon>
        <taxon>Pseudomonadati</taxon>
        <taxon>Bacteroidota</taxon>
        <taxon>Sphingobacteriia</taxon>
        <taxon>Sphingobacteriales</taxon>
        <taxon>Sphingobacteriaceae</taxon>
        <taxon>Parapedobacter</taxon>
    </lineage>
</organism>
<protein>
    <submittedName>
        <fullName evidence="1">Uncharacterized protein</fullName>
    </submittedName>
</protein>